<protein>
    <submittedName>
        <fullName evidence="1">Uncharacterized protein</fullName>
    </submittedName>
</protein>
<evidence type="ECO:0000313" key="2">
    <source>
        <dbReference type="Proteomes" id="UP000683139"/>
    </source>
</evidence>
<proteinExistence type="predicted"/>
<organism evidence="1 2">
    <name type="scientific">Paenibacillus montaniterrae</name>
    <dbReference type="NCBI Taxonomy" id="429341"/>
    <lineage>
        <taxon>Bacteria</taxon>
        <taxon>Bacillati</taxon>
        <taxon>Bacillota</taxon>
        <taxon>Bacilli</taxon>
        <taxon>Bacillales</taxon>
        <taxon>Paenibacillaceae</taxon>
        <taxon>Paenibacillus</taxon>
    </lineage>
</organism>
<name>A0A920CYP8_9BACL</name>
<comment type="caution">
    <text evidence="1">The sequence shown here is derived from an EMBL/GenBank/DDBJ whole genome shotgun (WGS) entry which is preliminary data.</text>
</comment>
<dbReference type="AlphaFoldDB" id="A0A920CYP8"/>
<dbReference type="EMBL" id="BOSE01000003">
    <property type="protein sequence ID" value="GIP16613.1"/>
    <property type="molecule type" value="Genomic_DNA"/>
</dbReference>
<accession>A0A920CYP8</accession>
<dbReference type="Proteomes" id="UP000683139">
    <property type="component" value="Unassembled WGS sequence"/>
</dbReference>
<keyword evidence="2" id="KW-1185">Reference proteome</keyword>
<dbReference type="RefSeq" id="WP_213514987.1">
    <property type="nucleotide sequence ID" value="NZ_BOSE01000003.1"/>
</dbReference>
<sequence>MYKLLIVPLMLVIWLMLYSNGIDQELAMKTYYKGKQAVNRGAHAAALQLDAAALADGVFQIDPVKARAQAERYIYRNLKLDEQGKPVADSFIRKPVEIVYFDVLDASLSYPHVYELKQYDFSTVFYRPAVVIVLHFSYPRIFSINNPVEWNIVGSAQLVPL</sequence>
<gene>
    <name evidence="1" type="ORF">J40TS1_22550</name>
</gene>
<reference evidence="1" key="1">
    <citation type="submission" date="2021-03" db="EMBL/GenBank/DDBJ databases">
        <title>Antimicrobial resistance genes in bacteria isolated from Japanese honey, and their potential for conferring macrolide and lincosamide resistance in the American foulbrood pathogen Paenibacillus larvae.</title>
        <authorList>
            <person name="Okamoto M."/>
            <person name="Kumagai M."/>
            <person name="Kanamori H."/>
            <person name="Takamatsu D."/>
        </authorList>
    </citation>
    <scope>NUCLEOTIDE SEQUENCE</scope>
    <source>
        <strain evidence="1">J40TS1</strain>
    </source>
</reference>
<evidence type="ECO:0000313" key="1">
    <source>
        <dbReference type="EMBL" id="GIP16613.1"/>
    </source>
</evidence>